<dbReference type="GeneID" id="301308262"/>
<protein>
    <recommendedName>
        <fullName evidence="1">DUF2726 domain-containing protein</fullName>
    </recommendedName>
</protein>
<dbReference type="EMBL" id="JXSX01000003">
    <property type="protein sequence ID" value="KIR61769.1"/>
    <property type="molecule type" value="Genomic_DNA"/>
</dbReference>
<dbReference type="InterPro" id="IPR024402">
    <property type="entry name" value="DUF2726"/>
</dbReference>
<accession>A0A0D0WSX6</accession>
<evidence type="ECO:0000313" key="3">
    <source>
        <dbReference type="Proteomes" id="UP000032254"/>
    </source>
</evidence>
<dbReference type="PATRIC" id="fig|47853.6.peg.6307"/>
<dbReference type="AlphaFoldDB" id="A0A0D0WSX6"/>
<comment type="caution">
    <text evidence="2">The sequence shown here is derived from an EMBL/GenBank/DDBJ whole genome shotgun (WGS) entry which is preliminary data.</text>
</comment>
<gene>
    <name evidence="2" type="ORF">TK50_30100</name>
</gene>
<name>A0A0D0WSX6_9ACTN</name>
<evidence type="ECO:0000313" key="2">
    <source>
        <dbReference type="EMBL" id="KIR61769.1"/>
    </source>
</evidence>
<evidence type="ECO:0000259" key="1">
    <source>
        <dbReference type="Pfam" id="PF10881"/>
    </source>
</evidence>
<feature type="domain" description="DUF2726" evidence="1">
    <location>
        <begin position="54"/>
        <end position="117"/>
    </location>
</feature>
<proteinExistence type="predicted"/>
<organism evidence="2 3">
    <name type="scientific">Micromonospora haikouensis</name>
    <dbReference type="NCBI Taxonomy" id="686309"/>
    <lineage>
        <taxon>Bacteria</taxon>
        <taxon>Bacillati</taxon>
        <taxon>Actinomycetota</taxon>
        <taxon>Actinomycetes</taxon>
        <taxon>Micromonosporales</taxon>
        <taxon>Micromonosporaceae</taxon>
        <taxon>Micromonospora</taxon>
    </lineage>
</organism>
<reference evidence="2 3" key="1">
    <citation type="submission" date="2015-01" db="EMBL/GenBank/DDBJ databases">
        <title>Sequencing and annotation of Micromonospora carbonacea strain JXNU-1 genome.</title>
        <authorList>
            <person name="Long Z."/>
            <person name="Huang Y."/>
            <person name="Jiang Y."/>
        </authorList>
    </citation>
    <scope>NUCLEOTIDE SEQUENCE [LARGE SCALE GENOMIC DNA]</scope>
    <source>
        <strain evidence="2 3">JXNU-1</strain>
    </source>
</reference>
<sequence length="297" mass="32002">MTRTGSDHGSLLRPVAASTGRAPVLTRAGQVVFGPRRLGELVHGRPPGVTGHQWNSAGREGFDHVVCAGDSGRPLFVVEIGPPAPAGSAAQRAERMKNAVCAAVGLPVLRIVSPTLRAADHGRRIVEYVIDARAYADAVSPPPGQDDPAEAMPVQFREIVGRLPDGRSGHVNDLGALARAAAVEAYVSRRLVDPIVRGLHVRWTDGPVEGWSWVEVRPGRCLVERVQVVQQRFSCGVDAGRLAEDLAAVAVGERLRDVEAAGPDLVARDELDRDIRRLRERRDEMRDGFAFDHLCAG</sequence>
<dbReference type="Pfam" id="PF10881">
    <property type="entry name" value="DUF2726"/>
    <property type="match status" value="1"/>
</dbReference>
<dbReference type="Proteomes" id="UP000032254">
    <property type="component" value="Unassembled WGS sequence"/>
</dbReference>
<keyword evidence="3" id="KW-1185">Reference proteome</keyword>
<dbReference type="OrthoDB" id="3347799at2"/>
<dbReference type="RefSeq" id="WP_043968918.1">
    <property type="nucleotide sequence ID" value="NZ_JBEZEN010000026.1"/>
</dbReference>